<gene>
    <name evidence="1" type="ORF">VM1G_11297</name>
</gene>
<evidence type="ECO:0000313" key="1">
    <source>
        <dbReference type="EMBL" id="KUI64669.1"/>
    </source>
</evidence>
<reference evidence="1" key="1">
    <citation type="submission" date="2014-12" db="EMBL/GenBank/DDBJ databases">
        <title>Genome Sequence of Valsa Canker Pathogens Uncovers a Specific Adaption of Colonization on Woody Bark.</title>
        <authorList>
            <person name="Yin Z."/>
            <person name="Liu H."/>
            <person name="Gao X."/>
            <person name="Li Z."/>
            <person name="Song N."/>
            <person name="Ke X."/>
            <person name="Dai Q."/>
            <person name="Wu Y."/>
            <person name="Sun Y."/>
            <person name="Xu J.-R."/>
            <person name="Kang Z.K."/>
            <person name="Wang L."/>
            <person name="Huang L."/>
        </authorList>
    </citation>
    <scope>NUCLEOTIDE SEQUENCE [LARGE SCALE GENOMIC DNA]</scope>
    <source>
        <strain evidence="1">03-8</strain>
    </source>
</reference>
<name>A0A194VKI6_CYTMA</name>
<evidence type="ECO:0000313" key="2">
    <source>
        <dbReference type="Proteomes" id="UP000078559"/>
    </source>
</evidence>
<organism evidence="1 2">
    <name type="scientific">Cytospora mali</name>
    <name type="common">Apple Valsa canker fungus</name>
    <name type="synonym">Valsa mali</name>
    <dbReference type="NCBI Taxonomy" id="578113"/>
    <lineage>
        <taxon>Eukaryota</taxon>
        <taxon>Fungi</taxon>
        <taxon>Dikarya</taxon>
        <taxon>Ascomycota</taxon>
        <taxon>Pezizomycotina</taxon>
        <taxon>Sordariomycetes</taxon>
        <taxon>Sordariomycetidae</taxon>
        <taxon>Diaporthales</taxon>
        <taxon>Cytosporaceae</taxon>
        <taxon>Cytospora</taxon>
    </lineage>
</organism>
<dbReference type="Proteomes" id="UP000078559">
    <property type="component" value="Chromosome 1"/>
</dbReference>
<proteinExistence type="predicted"/>
<accession>A0A194VKI6</accession>
<sequence length="60" mass="6209">MAGADLNRAANTDIQSCVAADAGMLYQDRELIIGDPGTFTPVLLLCMHTPMGAKGEQASG</sequence>
<dbReference type="EMBL" id="CM003098">
    <property type="protein sequence ID" value="KUI64669.1"/>
    <property type="molecule type" value="Genomic_DNA"/>
</dbReference>
<protein>
    <submittedName>
        <fullName evidence="1">Uncharacterized protein</fullName>
    </submittedName>
</protein>
<keyword evidence="2" id="KW-1185">Reference proteome</keyword>
<dbReference type="AlphaFoldDB" id="A0A194VKI6"/>